<comment type="caution">
    <text evidence="16">The sequence shown here is derived from an EMBL/GenBank/DDBJ whole genome shotgun (WGS) entry which is preliminary data.</text>
</comment>
<reference evidence="16 17" key="1">
    <citation type="submission" date="2021-03" db="EMBL/GenBank/DDBJ databases">
        <title>Succinivibrio sp. nov. isolated from feces of cow.</title>
        <authorList>
            <person name="Choi J.-Y."/>
        </authorList>
    </citation>
    <scope>NUCLEOTIDE SEQUENCE [LARGE SCALE GENOMIC DNA]</scope>
    <source>
        <strain evidence="16 17">AGMB01872</strain>
    </source>
</reference>
<dbReference type="InterPro" id="IPR015421">
    <property type="entry name" value="PyrdxlP-dep_Trfase_major"/>
</dbReference>
<evidence type="ECO:0000256" key="1">
    <source>
        <dbReference type="ARBA" id="ARBA00001933"/>
    </source>
</evidence>
<evidence type="ECO:0000256" key="14">
    <source>
        <dbReference type="RuleBase" id="RU364075"/>
    </source>
</evidence>
<evidence type="ECO:0000256" key="9">
    <source>
        <dbReference type="ARBA" id="ARBA00023004"/>
    </source>
</evidence>
<dbReference type="EMBL" id="JAGFNY010000021">
    <property type="protein sequence ID" value="MBW7570555.1"/>
    <property type="molecule type" value="Genomic_DNA"/>
</dbReference>
<dbReference type="InterPro" id="IPR015424">
    <property type="entry name" value="PyrdxlP-dep_Trfase"/>
</dbReference>
<dbReference type="EC" id="2.8.1.7" evidence="5 14"/>
<dbReference type="NCBIfam" id="TIGR03402">
    <property type="entry name" value="FeS_nifS"/>
    <property type="match status" value="1"/>
</dbReference>
<evidence type="ECO:0000256" key="10">
    <source>
        <dbReference type="ARBA" id="ARBA00023014"/>
    </source>
</evidence>
<dbReference type="PANTHER" id="PTHR11601">
    <property type="entry name" value="CYSTEINE DESULFURYLASE FAMILY MEMBER"/>
    <property type="match status" value="1"/>
</dbReference>
<sequence>MNTMDLGVGLGGTYLDNNATTQIDPKVIDAMEPYLRVYFGNASSQHGYGVPVEKAIARAREQVADFIGAQYDDEIIFTSCATESDNTALWSALWSQNGKNEIVTTPVEHPAIMQTCDFLAAHGAKINYLKMSNKGDLDLNEFESLLNERTALATIMWANNETGNIYPIEKLAQIAHDHGVMFHTDAVQAASKINIDVKNTKIDMLSFAGHKIHAPKGIGVLYVRRGTRFVPFMKGGHQERGRRAGTENVPFIVGLGVACELAKKHLSEVSSRVKELRDRLEAGILKSIPECFVTGDKENRTDNTLNVAFKFVEGEAILLMLNEYGIAASSGSACSSESLEPSHVMRAMNVPFSAAHGTIRFSLSRFTTDEDIDRTLEVLPKIIDRLRAMSPYWKQGKAQIAGLDHDFDENSTEVRA</sequence>
<dbReference type="PIRSF" id="PIRSF005572">
    <property type="entry name" value="NifS"/>
    <property type="match status" value="1"/>
</dbReference>
<dbReference type="PANTHER" id="PTHR11601:SF34">
    <property type="entry name" value="CYSTEINE DESULFURASE"/>
    <property type="match status" value="1"/>
</dbReference>
<comment type="subunit">
    <text evidence="4">Homodimer.</text>
</comment>
<dbReference type="InterPro" id="IPR017772">
    <property type="entry name" value="Cys_deSase_NifS_bac/arc"/>
</dbReference>
<dbReference type="Gene3D" id="3.90.1150.10">
    <property type="entry name" value="Aspartate Aminotransferase, domain 1"/>
    <property type="match status" value="1"/>
</dbReference>
<dbReference type="InterPro" id="IPR020578">
    <property type="entry name" value="Aminotrans_V_PyrdxlP_BS"/>
</dbReference>
<evidence type="ECO:0000313" key="16">
    <source>
        <dbReference type="EMBL" id="MBW7570555.1"/>
    </source>
</evidence>
<evidence type="ECO:0000256" key="11">
    <source>
        <dbReference type="ARBA" id="ARBA00031911"/>
    </source>
</evidence>
<dbReference type="RefSeq" id="WP_219937779.1">
    <property type="nucleotide sequence ID" value="NZ_JAGFNY010000021.1"/>
</dbReference>
<comment type="cofactor">
    <cofactor evidence="1 13">
        <name>pyridoxal 5'-phosphate</name>
        <dbReference type="ChEBI" id="CHEBI:597326"/>
    </cofactor>
</comment>
<dbReference type="Proteomes" id="UP000731465">
    <property type="component" value="Unassembled WGS sequence"/>
</dbReference>
<dbReference type="InterPro" id="IPR015422">
    <property type="entry name" value="PyrdxlP-dep_Trfase_small"/>
</dbReference>
<evidence type="ECO:0000259" key="15">
    <source>
        <dbReference type="Pfam" id="PF00266"/>
    </source>
</evidence>
<evidence type="ECO:0000256" key="3">
    <source>
        <dbReference type="ARBA" id="ARBA00006490"/>
    </source>
</evidence>
<keyword evidence="7 14" id="KW-0479">Metal-binding</keyword>
<dbReference type="Pfam" id="PF00266">
    <property type="entry name" value="Aminotran_5"/>
    <property type="match status" value="1"/>
</dbReference>
<dbReference type="SUPFAM" id="SSF53383">
    <property type="entry name" value="PLP-dependent transferases"/>
    <property type="match status" value="1"/>
</dbReference>
<evidence type="ECO:0000313" key="17">
    <source>
        <dbReference type="Proteomes" id="UP000731465"/>
    </source>
</evidence>
<comment type="catalytic activity">
    <reaction evidence="12 14">
        <text>(sulfur carrier)-H + L-cysteine = (sulfur carrier)-SH + L-alanine</text>
        <dbReference type="Rhea" id="RHEA:43892"/>
        <dbReference type="Rhea" id="RHEA-COMP:14737"/>
        <dbReference type="Rhea" id="RHEA-COMP:14739"/>
        <dbReference type="ChEBI" id="CHEBI:29917"/>
        <dbReference type="ChEBI" id="CHEBI:35235"/>
        <dbReference type="ChEBI" id="CHEBI:57972"/>
        <dbReference type="ChEBI" id="CHEBI:64428"/>
        <dbReference type="EC" id="2.8.1.7"/>
    </reaction>
</comment>
<evidence type="ECO:0000256" key="4">
    <source>
        <dbReference type="ARBA" id="ARBA00011738"/>
    </source>
</evidence>
<keyword evidence="6 14" id="KW-0808">Transferase</keyword>
<proteinExistence type="inferred from homology"/>
<comment type="similarity">
    <text evidence="3 14">Belongs to the class-V pyridoxal-phosphate-dependent aminotransferase family. NifS/IscS subfamily.</text>
</comment>
<name>A0ABS7DGY0_9GAMM</name>
<evidence type="ECO:0000256" key="12">
    <source>
        <dbReference type="ARBA" id="ARBA00050776"/>
    </source>
</evidence>
<keyword evidence="17" id="KW-1185">Reference proteome</keyword>
<organism evidence="16 17">
    <name type="scientific">Succinivibrio faecicola</name>
    <dbReference type="NCBI Taxonomy" id="2820300"/>
    <lineage>
        <taxon>Bacteria</taxon>
        <taxon>Pseudomonadati</taxon>
        <taxon>Pseudomonadota</taxon>
        <taxon>Gammaproteobacteria</taxon>
        <taxon>Aeromonadales</taxon>
        <taxon>Succinivibrionaceae</taxon>
        <taxon>Succinivibrio</taxon>
    </lineage>
</organism>
<evidence type="ECO:0000256" key="7">
    <source>
        <dbReference type="ARBA" id="ARBA00022723"/>
    </source>
</evidence>
<comment type="function">
    <text evidence="2">Catalyzes the removal of elemental sulfur atoms from cysteine to produce alanine. Seems to participate in the biosynthesis of the nitrogenase metalloclusters by providing the inorganic sulfur required for the Fe-S core formation.</text>
</comment>
<evidence type="ECO:0000256" key="5">
    <source>
        <dbReference type="ARBA" id="ARBA00012239"/>
    </source>
</evidence>
<evidence type="ECO:0000256" key="2">
    <source>
        <dbReference type="ARBA" id="ARBA00003120"/>
    </source>
</evidence>
<dbReference type="Gene3D" id="3.40.640.10">
    <property type="entry name" value="Type I PLP-dependent aspartate aminotransferase-like (Major domain)"/>
    <property type="match status" value="1"/>
</dbReference>
<dbReference type="InterPro" id="IPR000192">
    <property type="entry name" value="Aminotrans_V_dom"/>
</dbReference>
<protein>
    <recommendedName>
        <fullName evidence="5 14">Cysteine desulfurase</fullName>
        <ecNumber evidence="5 14">2.8.1.7</ecNumber>
    </recommendedName>
    <alternativeName>
        <fullName evidence="11 14">Nitrogenase metalloclusters biosynthesis protein NifS</fullName>
    </alternativeName>
</protein>
<evidence type="ECO:0000256" key="13">
    <source>
        <dbReference type="RuleBase" id="RU004504"/>
    </source>
</evidence>
<evidence type="ECO:0000256" key="6">
    <source>
        <dbReference type="ARBA" id="ARBA00022679"/>
    </source>
</evidence>
<feature type="domain" description="Aminotransferase class V" evidence="15">
    <location>
        <begin position="13"/>
        <end position="374"/>
    </location>
</feature>
<dbReference type="GO" id="GO:0031071">
    <property type="term" value="F:cysteine desulfurase activity"/>
    <property type="evidence" value="ECO:0007669"/>
    <property type="project" value="UniProtKB-EC"/>
</dbReference>
<evidence type="ECO:0000256" key="8">
    <source>
        <dbReference type="ARBA" id="ARBA00022898"/>
    </source>
</evidence>
<dbReference type="Gene3D" id="1.10.260.50">
    <property type="match status" value="1"/>
</dbReference>
<accession>A0ABS7DGY0</accession>
<gene>
    <name evidence="16" type="primary">nifS</name>
    <name evidence="16" type="ORF">J5V48_06585</name>
</gene>
<keyword evidence="8 14" id="KW-0663">Pyridoxal phosphate</keyword>
<keyword evidence="10 14" id="KW-0411">Iron-sulfur</keyword>
<dbReference type="InterPro" id="IPR016454">
    <property type="entry name" value="Cysteine_dSase"/>
</dbReference>
<keyword evidence="9 14" id="KW-0408">Iron</keyword>
<dbReference type="PROSITE" id="PS00595">
    <property type="entry name" value="AA_TRANSFER_CLASS_5"/>
    <property type="match status" value="1"/>
</dbReference>